<sequence>MKCPQNPSGLRPPPLLFLSDRHSERGSLRERGVLHTASMPGGLGALSAPSEAALSCVTSCSRPGKQAVVLLTPAQQRSKATRLSSTM</sequence>
<evidence type="ECO:0000313" key="2">
    <source>
        <dbReference type="Proteomes" id="UP000314294"/>
    </source>
</evidence>
<accession>A0A4Z2HCR3</accession>
<dbReference type="AlphaFoldDB" id="A0A4Z2HCR3"/>
<protein>
    <submittedName>
        <fullName evidence="1">Uncharacterized protein</fullName>
    </submittedName>
</protein>
<dbReference type="Proteomes" id="UP000314294">
    <property type="component" value="Unassembled WGS sequence"/>
</dbReference>
<proteinExistence type="predicted"/>
<evidence type="ECO:0000313" key="1">
    <source>
        <dbReference type="EMBL" id="TNN63619.1"/>
    </source>
</evidence>
<name>A0A4Z2HCR3_9TELE</name>
<gene>
    <name evidence="1" type="ORF">EYF80_026155</name>
</gene>
<dbReference type="EMBL" id="SRLO01000269">
    <property type="protein sequence ID" value="TNN63619.1"/>
    <property type="molecule type" value="Genomic_DNA"/>
</dbReference>
<organism evidence="1 2">
    <name type="scientific">Liparis tanakae</name>
    <name type="common">Tanaka's snailfish</name>
    <dbReference type="NCBI Taxonomy" id="230148"/>
    <lineage>
        <taxon>Eukaryota</taxon>
        <taxon>Metazoa</taxon>
        <taxon>Chordata</taxon>
        <taxon>Craniata</taxon>
        <taxon>Vertebrata</taxon>
        <taxon>Euteleostomi</taxon>
        <taxon>Actinopterygii</taxon>
        <taxon>Neopterygii</taxon>
        <taxon>Teleostei</taxon>
        <taxon>Neoteleostei</taxon>
        <taxon>Acanthomorphata</taxon>
        <taxon>Eupercaria</taxon>
        <taxon>Perciformes</taxon>
        <taxon>Cottioidei</taxon>
        <taxon>Cottales</taxon>
        <taxon>Liparidae</taxon>
        <taxon>Liparis</taxon>
    </lineage>
</organism>
<reference evidence="1 2" key="1">
    <citation type="submission" date="2019-03" db="EMBL/GenBank/DDBJ databases">
        <title>First draft genome of Liparis tanakae, snailfish: a comprehensive survey of snailfish specific genes.</title>
        <authorList>
            <person name="Kim W."/>
            <person name="Song I."/>
            <person name="Jeong J.-H."/>
            <person name="Kim D."/>
            <person name="Kim S."/>
            <person name="Ryu S."/>
            <person name="Song J.Y."/>
            <person name="Lee S.K."/>
        </authorList>
    </citation>
    <scope>NUCLEOTIDE SEQUENCE [LARGE SCALE GENOMIC DNA]</scope>
    <source>
        <tissue evidence="1">Muscle</tissue>
    </source>
</reference>
<comment type="caution">
    <text evidence="1">The sequence shown here is derived from an EMBL/GenBank/DDBJ whole genome shotgun (WGS) entry which is preliminary data.</text>
</comment>
<keyword evidence="2" id="KW-1185">Reference proteome</keyword>